<sequence>MATLRRSLGDAGHARYTYRLRVSSTARTALRAEWDRCRWVWNECVAKSRQVHVHNRQHPENKQTCGPAQLDKMLTEARAKTPWLREGASVPQQQTIRDFAKARSKALKDIEKRLPVWQRAGMPRPKKKREALPTLNYTTRGCRLKDGRLHLAGGIVVTVVWSRDLPSAPSSVRVYRDSLGHWYASFVVAAETRPLPVTGRVIGVDWGVKETATTTSDDHDLPHVQHGKIAAQRLARYQRMMGRRKPARGQAASRGYREAQRQAAKMHKKVARRRQDTARKWAKKVVRDHDAIAVEDFRPKFLAKTTMARKATDAAISATKTTLIEIGRKHGRDIRLVHPAHTTMDCASCGARTKHALPLSERTYTCTACGAISPRDKNSAHVMLVRAGLIPAGVEGVRPPGALLQEAA</sequence>
<evidence type="ECO:0000259" key="6">
    <source>
        <dbReference type="Pfam" id="PF07282"/>
    </source>
</evidence>
<dbReference type="Pfam" id="PF01385">
    <property type="entry name" value="OrfB_IS605"/>
    <property type="match status" value="1"/>
</dbReference>
<evidence type="ECO:0000256" key="3">
    <source>
        <dbReference type="ARBA" id="ARBA00023125"/>
    </source>
</evidence>
<organism evidence="7 8">
    <name type="scientific">Streptomyces mordarskii</name>
    <dbReference type="NCBI Taxonomy" id="1226758"/>
    <lineage>
        <taxon>Bacteria</taxon>
        <taxon>Bacillati</taxon>
        <taxon>Actinomycetota</taxon>
        <taxon>Actinomycetes</taxon>
        <taxon>Kitasatosporales</taxon>
        <taxon>Streptomycetaceae</taxon>
        <taxon>Streptomyces</taxon>
    </lineage>
</organism>
<evidence type="ECO:0000313" key="7">
    <source>
        <dbReference type="EMBL" id="GAA0534814.1"/>
    </source>
</evidence>
<accession>A0ABN1D5J7</accession>
<keyword evidence="2" id="KW-0815">Transposition</keyword>
<reference evidence="7 8" key="1">
    <citation type="journal article" date="2019" name="Int. J. Syst. Evol. Microbiol.">
        <title>The Global Catalogue of Microorganisms (GCM) 10K type strain sequencing project: providing services to taxonomists for standard genome sequencing and annotation.</title>
        <authorList>
            <consortium name="The Broad Institute Genomics Platform"/>
            <consortium name="The Broad Institute Genome Sequencing Center for Infectious Disease"/>
            <person name="Wu L."/>
            <person name="Ma J."/>
        </authorList>
    </citation>
    <scope>NUCLEOTIDE SEQUENCE [LARGE SCALE GENOMIC DNA]</scope>
    <source>
        <strain evidence="7 8">JCM 5052</strain>
    </source>
</reference>
<dbReference type="NCBIfam" id="NF040570">
    <property type="entry name" value="guided_TnpB"/>
    <property type="match status" value="1"/>
</dbReference>
<dbReference type="Proteomes" id="UP001501576">
    <property type="component" value="Unassembled WGS sequence"/>
</dbReference>
<dbReference type="Pfam" id="PF07282">
    <property type="entry name" value="Cas12f1-like_TNB"/>
    <property type="match status" value="1"/>
</dbReference>
<evidence type="ECO:0000259" key="5">
    <source>
        <dbReference type="Pfam" id="PF01385"/>
    </source>
</evidence>
<comment type="similarity">
    <text evidence="1">In the C-terminal section; belongs to the transposase 35 family.</text>
</comment>
<comment type="caution">
    <text evidence="7">The sequence shown here is derived from an EMBL/GenBank/DDBJ whole genome shotgun (WGS) entry which is preliminary data.</text>
</comment>
<evidence type="ECO:0000256" key="4">
    <source>
        <dbReference type="ARBA" id="ARBA00023172"/>
    </source>
</evidence>
<feature type="domain" description="Probable transposase IS891/IS1136/IS1341" evidence="5">
    <location>
        <begin position="187"/>
        <end position="297"/>
    </location>
</feature>
<dbReference type="InterPro" id="IPR010095">
    <property type="entry name" value="Cas12f1-like_TNB"/>
</dbReference>
<proteinExistence type="inferred from homology"/>
<protein>
    <submittedName>
        <fullName evidence="7">RNA-guided endonuclease TnpB family protein</fullName>
    </submittedName>
</protein>
<keyword evidence="7" id="KW-0378">Hydrolase</keyword>
<dbReference type="RefSeq" id="WP_346160025.1">
    <property type="nucleotide sequence ID" value="NZ_BAAABZ010000039.1"/>
</dbReference>
<keyword evidence="4" id="KW-0233">DNA recombination</keyword>
<keyword evidence="7" id="KW-0540">Nuclease</keyword>
<keyword evidence="7" id="KW-0255">Endonuclease</keyword>
<keyword evidence="8" id="KW-1185">Reference proteome</keyword>
<gene>
    <name evidence="7" type="ORF">GCM10010390_40720</name>
</gene>
<name>A0ABN1D5J7_9ACTN</name>
<evidence type="ECO:0000256" key="1">
    <source>
        <dbReference type="ARBA" id="ARBA00008761"/>
    </source>
</evidence>
<dbReference type="GO" id="GO:0004519">
    <property type="term" value="F:endonuclease activity"/>
    <property type="evidence" value="ECO:0007669"/>
    <property type="project" value="UniProtKB-KW"/>
</dbReference>
<feature type="domain" description="Cas12f1-like TNB" evidence="6">
    <location>
        <begin position="327"/>
        <end position="381"/>
    </location>
</feature>
<evidence type="ECO:0000313" key="8">
    <source>
        <dbReference type="Proteomes" id="UP001501576"/>
    </source>
</evidence>
<evidence type="ECO:0000256" key="2">
    <source>
        <dbReference type="ARBA" id="ARBA00022578"/>
    </source>
</evidence>
<dbReference type="InterPro" id="IPR001959">
    <property type="entry name" value="Transposase"/>
</dbReference>
<dbReference type="EMBL" id="BAAABZ010000039">
    <property type="protein sequence ID" value="GAA0534814.1"/>
    <property type="molecule type" value="Genomic_DNA"/>
</dbReference>
<keyword evidence="3" id="KW-0238">DNA-binding</keyword>